<gene>
    <name evidence="4" type="ORF">RDV89_03430</name>
</gene>
<proteinExistence type="predicted"/>
<sequence length="156" mass="16561">MRLGSDLQQRPDGVRHEGADQAWVTEDLPHATDAGTRSRHLLRAALGDDGLGLHPALVADVVIVAGELVLNAVDHGAAGPVGTIRLAWRRTTTHVEVSVLDSGSGPSFIGDQTGVHDDEAPRGRGLLMVDAICDAWRVERDPITESTLVTASLPLR</sequence>
<dbReference type="CDD" id="cd16936">
    <property type="entry name" value="HATPase_RsbW-like"/>
    <property type="match status" value="1"/>
</dbReference>
<dbReference type="GO" id="GO:0005524">
    <property type="term" value="F:ATP binding"/>
    <property type="evidence" value="ECO:0007669"/>
    <property type="project" value="UniProtKB-KW"/>
</dbReference>
<dbReference type="InterPro" id="IPR003594">
    <property type="entry name" value="HATPase_dom"/>
</dbReference>
<reference evidence="4 5" key="1">
    <citation type="submission" date="2023-08" db="EMBL/GenBank/DDBJ databases">
        <title>Nocardioides seae sp. nov., a bacterium isolated from a soil.</title>
        <authorList>
            <person name="Wang X."/>
        </authorList>
    </citation>
    <scope>NUCLEOTIDE SEQUENCE [LARGE SCALE GENOMIC DNA]</scope>
    <source>
        <strain evidence="4 5">YZH12</strain>
    </source>
</reference>
<dbReference type="PANTHER" id="PTHR35526:SF3">
    <property type="entry name" value="ANTI-SIGMA-F FACTOR RSBW"/>
    <property type="match status" value="1"/>
</dbReference>
<dbReference type="Gene3D" id="3.30.565.10">
    <property type="entry name" value="Histidine kinase-like ATPase, C-terminal domain"/>
    <property type="match status" value="1"/>
</dbReference>
<keyword evidence="1" id="KW-0723">Serine/threonine-protein kinase</keyword>
<keyword evidence="4" id="KW-0067">ATP-binding</keyword>
<evidence type="ECO:0000256" key="1">
    <source>
        <dbReference type="ARBA" id="ARBA00022527"/>
    </source>
</evidence>
<dbReference type="PANTHER" id="PTHR35526">
    <property type="entry name" value="ANTI-SIGMA-F FACTOR RSBW-RELATED"/>
    <property type="match status" value="1"/>
</dbReference>
<evidence type="ECO:0000256" key="2">
    <source>
        <dbReference type="SAM" id="MobiDB-lite"/>
    </source>
</evidence>
<keyword evidence="1" id="KW-0418">Kinase</keyword>
<accession>A0ABU3PT85</accession>
<organism evidence="4 5">
    <name type="scientific">Nocardioides imazamoxiresistens</name>
    <dbReference type="NCBI Taxonomy" id="3231893"/>
    <lineage>
        <taxon>Bacteria</taxon>
        <taxon>Bacillati</taxon>
        <taxon>Actinomycetota</taxon>
        <taxon>Actinomycetes</taxon>
        <taxon>Propionibacteriales</taxon>
        <taxon>Nocardioidaceae</taxon>
        <taxon>Nocardioides</taxon>
    </lineage>
</organism>
<dbReference type="SUPFAM" id="SSF55874">
    <property type="entry name" value="ATPase domain of HSP90 chaperone/DNA topoisomerase II/histidine kinase"/>
    <property type="match status" value="1"/>
</dbReference>
<keyword evidence="4" id="KW-0547">Nucleotide-binding</keyword>
<comment type="caution">
    <text evidence="4">The sequence shown here is derived from an EMBL/GenBank/DDBJ whole genome shotgun (WGS) entry which is preliminary data.</text>
</comment>
<dbReference type="InterPro" id="IPR036890">
    <property type="entry name" value="HATPase_C_sf"/>
</dbReference>
<evidence type="ECO:0000313" key="5">
    <source>
        <dbReference type="Proteomes" id="UP001268542"/>
    </source>
</evidence>
<feature type="domain" description="Histidine kinase/HSP90-like ATPase" evidence="3">
    <location>
        <begin position="38"/>
        <end position="142"/>
    </location>
</feature>
<dbReference type="EMBL" id="JAVYII010000001">
    <property type="protein sequence ID" value="MDT9592101.1"/>
    <property type="molecule type" value="Genomic_DNA"/>
</dbReference>
<dbReference type="Proteomes" id="UP001268542">
    <property type="component" value="Unassembled WGS sequence"/>
</dbReference>
<protein>
    <submittedName>
        <fullName evidence="4">ATP-binding protein</fullName>
    </submittedName>
</protein>
<feature type="region of interest" description="Disordered" evidence="2">
    <location>
        <begin position="1"/>
        <end position="21"/>
    </location>
</feature>
<dbReference type="RefSeq" id="WP_315731314.1">
    <property type="nucleotide sequence ID" value="NZ_JAVYII010000001.1"/>
</dbReference>
<keyword evidence="5" id="KW-1185">Reference proteome</keyword>
<dbReference type="InterPro" id="IPR050267">
    <property type="entry name" value="Anti-sigma-factor_SerPK"/>
</dbReference>
<name>A0ABU3PT85_9ACTN</name>
<evidence type="ECO:0000313" key="4">
    <source>
        <dbReference type="EMBL" id="MDT9592101.1"/>
    </source>
</evidence>
<dbReference type="Pfam" id="PF13581">
    <property type="entry name" value="HATPase_c_2"/>
    <property type="match status" value="1"/>
</dbReference>
<keyword evidence="1" id="KW-0808">Transferase</keyword>
<evidence type="ECO:0000259" key="3">
    <source>
        <dbReference type="Pfam" id="PF13581"/>
    </source>
</evidence>